<evidence type="ECO:0000313" key="3">
    <source>
        <dbReference type="Proteomes" id="UP000004933"/>
    </source>
</evidence>
<proteinExistence type="predicted"/>
<name>A0ABC9P880_ENTFL</name>
<reference evidence="2 3" key="1">
    <citation type="submission" date="2010-09" db="EMBL/GenBank/DDBJ databases">
        <authorList>
            <person name="Weinstock G."/>
            <person name="Sodergren E."/>
            <person name="Clifton S."/>
            <person name="Fulton L."/>
            <person name="Fulton B."/>
            <person name="Courtney L."/>
            <person name="Fronick C."/>
            <person name="Harrison M."/>
            <person name="Strong C."/>
            <person name="Farmer C."/>
            <person name="Delahaunty K."/>
            <person name="Markovic C."/>
            <person name="Hall O."/>
            <person name="Minx P."/>
            <person name="Tomlinson C."/>
            <person name="Mitreva M."/>
            <person name="Hou S."/>
            <person name="Chen J."/>
            <person name="Wollam A."/>
            <person name="Pepin K.H."/>
            <person name="Johnson M."/>
            <person name="Bhonagiri V."/>
            <person name="Zhang X."/>
            <person name="Suruliraj S."/>
            <person name="Warren W."/>
            <person name="Chinwalla A."/>
            <person name="Mardis E.R."/>
            <person name="Wilson R.K."/>
        </authorList>
    </citation>
    <scope>NUCLEOTIDE SEQUENCE [LARGE SCALE GENOMIC DNA]</scope>
    <source>
        <strain evidence="2 3">TX0630</strain>
    </source>
</reference>
<dbReference type="Proteomes" id="UP000004933">
    <property type="component" value="Unassembled WGS sequence"/>
</dbReference>
<keyword evidence="1" id="KW-0812">Transmembrane</keyword>
<dbReference type="AlphaFoldDB" id="A0ABC9P880"/>
<evidence type="ECO:0000313" key="2">
    <source>
        <dbReference type="EMBL" id="EFU91212.1"/>
    </source>
</evidence>
<evidence type="ECO:0000256" key="1">
    <source>
        <dbReference type="SAM" id="Phobius"/>
    </source>
</evidence>
<keyword evidence="1" id="KW-0472">Membrane</keyword>
<organism evidence="2 3">
    <name type="scientific">Enterococcus faecalis TX0630</name>
    <dbReference type="NCBI Taxonomy" id="749508"/>
    <lineage>
        <taxon>Bacteria</taxon>
        <taxon>Bacillati</taxon>
        <taxon>Bacillota</taxon>
        <taxon>Bacilli</taxon>
        <taxon>Lactobacillales</taxon>
        <taxon>Enterococcaceae</taxon>
        <taxon>Enterococcus</taxon>
    </lineage>
</organism>
<sequence>MRKKGGLNMKKNILEEYRATKNKGEDFLHWLLVRKLNTFGKVVIAIILWLLWLKYAFNLVFMVNFLKVIVLITIIYWLVDIYLRVKNKLKK</sequence>
<keyword evidence="1" id="KW-1133">Transmembrane helix</keyword>
<dbReference type="EMBL" id="AEBE01000027">
    <property type="protein sequence ID" value="EFU91212.1"/>
    <property type="molecule type" value="Genomic_DNA"/>
</dbReference>
<protein>
    <recommendedName>
        <fullName evidence="4">2TM domain-containing protein</fullName>
    </recommendedName>
</protein>
<gene>
    <name evidence="2" type="ORF">HMPREF9511_00791</name>
</gene>
<feature type="transmembrane region" description="Helical" evidence="1">
    <location>
        <begin position="36"/>
        <end position="53"/>
    </location>
</feature>
<comment type="caution">
    <text evidence="2">The sequence shown here is derived from an EMBL/GenBank/DDBJ whole genome shotgun (WGS) entry which is preliminary data.</text>
</comment>
<feature type="transmembrane region" description="Helical" evidence="1">
    <location>
        <begin position="59"/>
        <end position="83"/>
    </location>
</feature>
<evidence type="ECO:0008006" key="4">
    <source>
        <dbReference type="Google" id="ProtNLM"/>
    </source>
</evidence>
<accession>A0ABC9P880</accession>